<dbReference type="InterPro" id="IPR045687">
    <property type="entry name" value="PIGG/GPI7_C"/>
</dbReference>
<feature type="transmembrane region" description="Helical" evidence="11">
    <location>
        <begin position="445"/>
        <end position="465"/>
    </location>
</feature>
<evidence type="ECO:0000259" key="12">
    <source>
        <dbReference type="Pfam" id="PF19316"/>
    </source>
</evidence>
<comment type="subcellular location">
    <subcellularLocation>
        <location evidence="1">Endoplasmic reticulum membrane</location>
        <topology evidence="1">Multi-pass membrane protein</topology>
    </subcellularLocation>
</comment>
<comment type="pathway">
    <text evidence="2">Glycolipid biosynthesis; glycosylphosphatidylinositol-anchor biosynthesis.</text>
</comment>
<evidence type="ECO:0000256" key="5">
    <source>
        <dbReference type="ARBA" id="ARBA00022679"/>
    </source>
</evidence>
<keyword evidence="4" id="KW-0337">GPI-anchor biosynthesis</keyword>
<dbReference type="CDD" id="cd16023">
    <property type="entry name" value="GPI_EPT_3"/>
    <property type="match status" value="1"/>
</dbReference>
<dbReference type="GO" id="GO:0005789">
    <property type="term" value="C:endoplasmic reticulum membrane"/>
    <property type="evidence" value="ECO:0007669"/>
    <property type="project" value="UniProtKB-SubCell"/>
</dbReference>
<feature type="transmembrane region" description="Helical" evidence="11">
    <location>
        <begin position="710"/>
        <end position="728"/>
    </location>
</feature>
<evidence type="ECO:0000256" key="3">
    <source>
        <dbReference type="ARBA" id="ARBA00008695"/>
    </source>
</evidence>
<comment type="similarity">
    <text evidence="3">Belongs to the PIGG/PIGN/PIGO family. PIGO subfamily.</text>
</comment>
<evidence type="ECO:0000313" key="14">
    <source>
        <dbReference type="Proteomes" id="UP000749559"/>
    </source>
</evidence>
<feature type="transmembrane region" description="Helical" evidence="11">
    <location>
        <begin position="515"/>
        <end position="534"/>
    </location>
</feature>
<evidence type="ECO:0000256" key="9">
    <source>
        <dbReference type="ARBA" id="ARBA00023136"/>
    </source>
</evidence>
<feature type="transmembrane region" description="Helical" evidence="11">
    <location>
        <begin position="639"/>
        <end position="659"/>
    </location>
</feature>
<evidence type="ECO:0000256" key="11">
    <source>
        <dbReference type="SAM" id="Phobius"/>
    </source>
</evidence>
<feature type="transmembrane region" description="Helical" evidence="11">
    <location>
        <begin position="540"/>
        <end position="561"/>
    </location>
</feature>
<feature type="transmembrane region" description="Helical" evidence="11">
    <location>
        <begin position="1012"/>
        <end position="1033"/>
    </location>
</feature>
<comment type="caution">
    <text evidence="13">The sequence shown here is derived from an EMBL/GenBank/DDBJ whole genome shotgun (WGS) entry which is preliminary data.</text>
</comment>
<dbReference type="Gene3D" id="3.40.720.10">
    <property type="entry name" value="Alkaline Phosphatase, subunit A"/>
    <property type="match status" value="1"/>
</dbReference>
<dbReference type="InterPro" id="IPR002591">
    <property type="entry name" value="Phosphodiest/P_Trfase"/>
</dbReference>
<feature type="transmembrane region" description="Helical" evidence="11">
    <location>
        <begin position="860"/>
        <end position="881"/>
    </location>
</feature>
<dbReference type="AlphaFoldDB" id="A0A8S4PT20"/>
<dbReference type="SUPFAM" id="SSF53649">
    <property type="entry name" value="Alkaline phosphatase-like"/>
    <property type="match status" value="1"/>
</dbReference>
<proteinExistence type="inferred from homology"/>
<feature type="transmembrane region" description="Helical" evidence="11">
    <location>
        <begin position="471"/>
        <end position="494"/>
    </location>
</feature>
<dbReference type="PANTHER" id="PTHR23071">
    <property type="entry name" value="PHOSPHATIDYLINOSITOL GLYCAN"/>
    <property type="match status" value="1"/>
</dbReference>
<evidence type="ECO:0000256" key="4">
    <source>
        <dbReference type="ARBA" id="ARBA00022502"/>
    </source>
</evidence>
<dbReference type="OrthoDB" id="272139at2759"/>
<dbReference type="InterPro" id="IPR039524">
    <property type="entry name" value="PIGO/GPI13"/>
</dbReference>
<feature type="transmembrane region" description="Helical" evidence="11">
    <location>
        <begin position="412"/>
        <end position="433"/>
    </location>
</feature>
<dbReference type="InterPro" id="IPR017850">
    <property type="entry name" value="Alkaline_phosphatase_core_sf"/>
</dbReference>
<name>A0A8S4PT20_OWEFU</name>
<feature type="transmembrane region" description="Helical" evidence="11">
    <location>
        <begin position="671"/>
        <end position="690"/>
    </location>
</feature>
<feature type="non-terminal residue" evidence="13">
    <location>
        <position position="1051"/>
    </location>
</feature>
<feature type="transmembrane region" description="Helical" evidence="11">
    <location>
        <begin position="830"/>
        <end position="848"/>
    </location>
</feature>
<feature type="transmembrane region" description="Helical" evidence="11">
    <location>
        <begin position="798"/>
        <end position="824"/>
    </location>
</feature>
<dbReference type="EMBL" id="CAIIXF020000010">
    <property type="protein sequence ID" value="CAH1797316.1"/>
    <property type="molecule type" value="Genomic_DNA"/>
</dbReference>
<feature type="transmembrane region" description="Helical" evidence="11">
    <location>
        <begin position="582"/>
        <end position="604"/>
    </location>
</feature>
<evidence type="ECO:0000256" key="7">
    <source>
        <dbReference type="ARBA" id="ARBA00022824"/>
    </source>
</evidence>
<gene>
    <name evidence="13" type="ORF">OFUS_LOCUS21623</name>
</gene>
<evidence type="ECO:0000256" key="1">
    <source>
        <dbReference type="ARBA" id="ARBA00004477"/>
    </source>
</evidence>
<protein>
    <recommendedName>
        <fullName evidence="12">GPI ethanolamine phosphate transferase 2 C-terminal domain-containing protein</fullName>
    </recommendedName>
</protein>
<dbReference type="Pfam" id="PF01663">
    <property type="entry name" value="Phosphodiest"/>
    <property type="match status" value="1"/>
</dbReference>
<keyword evidence="8 11" id="KW-1133">Transmembrane helix</keyword>
<keyword evidence="9 11" id="KW-0472">Membrane</keyword>
<feature type="transmembrane region" description="Helical" evidence="11">
    <location>
        <begin position="32"/>
        <end position="56"/>
    </location>
</feature>
<evidence type="ECO:0000256" key="8">
    <source>
        <dbReference type="ARBA" id="ARBA00022989"/>
    </source>
</evidence>
<keyword evidence="5" id="KW-0808">Transferase</keyword>
<sequence length="1051" mass="119188">KCRCHEHKILKILSFFANNFARTQKMKKQTKLCLTLIWIVLSYAFGICLFTTGFLLKRIVVEKNSSCKVDFSSHNDVSKNGSCWMAQSYSKAVLIVIDALRFDFMKYNASLQLNSLLPYQNRMKTVHKLLHKYPYNSKLYKFIADPPTTTMQRLKGLTTVDNGILKRLLPELRRRDSDLLIAHFLGVDHCGHKYGPNHQAMGDKLDQMDEMIRSVVAELDEDTILFVLGDHGMTRTGDHGGDSNDEVDAALFIYSPSKITTSPYTNKELTISQIDLVPTISLLLGSAIPYSNLGTIVEDLFNHNPKSTGSSSRINQLFHVVKALRLNAYQIETYLQTYANLSSELPYKKFAELQTSFNSLENEFQSLVTRISHQTGTEQKYIKEFEIIRKGYVDYLQGCKEMCRDVWAKFDVHAMLLGIILVCGAIAISIYMFKTDMYGTMDFKPIYILMAMSIWMIIFFTFHAFNKTMTSIFIASLIFECSVILIVGYILYAITKDQSTTDVKSTKVKHSFENIFASLCVAFYCLGSFSNSFVVYEDSVVTYLAQTMTWVYFMKISSNVIRKSLKVKDSNSKKHKIELKKMLSSPVVITLILTLGCCICLKLAGYFRACREEQSICEPSYFLQSISSLPSNMNQYKNLRYILSVCSVGGLVLGCRSWLRHYGNMNGFSPAVLCVSYGLPLSAICVSLYWALQGLPEKLLDKLPGWQVTLLPRIVYTLTLTSLGVLYLKPLLIYVRHRDTQTDPGLPLSNTDEDLVPKMFNHLKTNWKTHLTTHNHNRESNKIPEDTFQVTEKPPPMVYGLATVYSSVLLFLTTIAAVLCVMLLRDGLAPSITLTVLSMVLFLELHSCKEQSDTSVTGRRHFVTWSCVSTWGLLSTCFFYTTGHQATVTTLQWGAAWTGFHGDITNHTIPAILLTINTFASQILFTIGLSLILFWPYVRGHVIHAFQTQKEAKITDKGEFTANEDTDALHVGAFKLVLGYSLFHGIKLLSTMCTAAVLRRHLMVWKIFAPRYVYEGASFLLISTLLIIMFGFIQRLDTKVTEWVETLEKKN</sequence>
<keyword evidence="10" id="KW-0325">Glycoprotein</keyword>
<dbReference type="InterPro" id="IPR037675">
    <property type="entry name" value="PIG-O_N"/>
</dbReference>
<evidence type="ECO:0000256" key="6">
    <source>
        <dbReference type="ARBA" id="ARBA00022692"/>
    </source>
</evidence>
<dbReference type="GO" id="GO:0006506">
    <property type="term" value="P:GPI anchor biosynthetic process"/>
    <property type="evidence" value="ECO:0007669"/>
    <property type="project" value="UniProtKB-KW"/>
</dbReference>
<evidence type="ECO:0000313" key="13">
    <source>
        <dbReference type="EMBL" id="CAH1797316.1"/>
    </source>
</evidence>
<feature type="domain" description="GPI ethanolamine phosphate transferase 2 C-terminal" evidence="12">
    <location>
        <begin position="866"/>
        <end position="1022"/>
    </location>
</feature>
<accession>A0A8S4PT20</accession>
<dbReference type="PANTHER" id="PTHR23071:SF1">
    <property type="entry name" value="GPI ETHANOLAMINE PHOSPHATE TRANSFERASE 3"/>
    <property type="match status" value="1"/>
</dbReference>
<dbReference type="Pfam" id="PF19316">
    <property type="entry name" value="PIGO_PIGG"/>
    <property type="match status" value="1"/>
</dbReference>
<keyword evidence="6 11" id="KW-0812">Transmembrane</keyword>
<organism evidence="13 14">
    <name type="scientific">Owenia fusiformis</name>
    <name type="common">Polychaete worm</name>
    <dbReference type="NCBI Taxonomy" id="6347"/>
    <lineage>
        <taxon>Eukaryota</taxon>
        <taxon>Metazoa</taxon>
        <taxon>Spiralia</taxon>
        <taxon>Lophotrochozoa</taxon>
        <taxon>Annelida</taxon>
        <taxon>Polychaeta</taxon>
        <taxon>Sedentaria</taxon>
        <taxon>Canalipalpata</taxon>
        <taxon>Sabellida</taxon>
        <taxon>Oweniida</taxon>
        <taxon>Oweniidae</taxon>
        <taxon>Owenia</taxon>
    </lineage>
</organism>
<reference evidence="13" key="1">
    <citation type="submission" date="2022-03" db="EMBL/GenBank/DDBJ databases">
        <authorList>
            <person name="Martin C."/>
        </authorList>
    </citation>
    <scope>NUCLEOTIDE SEQUENCE</scope>
</reference>
<keyword evidence="14" id="KW-1185">Reference proteome</keyword>
<dbReference type="Proteomes" id="UP000749559">
    <property type="component" value="Unassembled WGS sequence"/>
</dbReference>
<evidence type="ECO:0000256" key="10">
    <source>
        <dbReference type="ARBA" id="ARBA00023180"/>
    </source>
</evidence>
<dbReference type="GO" id="GO:0051377">
    <property type="term" value="F:mannose-ethanolamine phosphotransferase activity"/>
    <property type="evidence" value="ECO:0007669"/>
    <property type="project" value="InterPro"/>
</dbReference>
<keyword evidence="7" id="KW-0256">Endoplasmic reticulum</keyword>
<evidence type="ECO:0000256" key="2">
    <source>
        <dbReference type="ARBA" id="ARBA00004687"/>
    </source>
</evidence>
<feature type="transmembrane region" description="Helical" evidence="11">
    <location>
        <begin position="919"/>
        <end position="938"/>
    </location>
</feature>